<evidence type="ECO:0000313" key="6">
    <source>
        <dbReference type="EMBL" id="CAL4063341.1"/>
    </source>
</evidence>
<dbReference type="InterPro" id="IPR013780">
    <property type="entry name" value="Glyco_hydro_b"/>
</dbReference>
<evidence type="ECO:0000256" key="4">
    <source>
        <dbReference type="RuleBase" id="RU361168"/>
    </source>
</evidence>
<dbReference type="PROSITE" id="PS00512">
    <property type="entry name" value="ALPHA_GALACTOSIDASE"/>
    <property type="match status" value="1"/>
</dbReference>
<evidence type="ECO:0000256" key="5">
    <source>
        <dbReference type="SAM" id="SignalP"/>
    </source>
</evidence>
<dbReference type="PANTHER" id="PTHR11452">
    <property type="entry name" value="ALPHA-GALACTOSIDASE/ALPHA-N-ACETYLGALACTOSAMINIDASE"/>
    <property type="match status" value="1"/>
</dbReference>
<name>A0AAV2PTS5_MEGNR</name>
<dbReference type="EMBL" id="CAXKWB010001115">
    <property type="protein sequence ID" value="CAL4063341.1"/>
    <property type="molecule type" value="Genomic_DNA"/>
</dbReference>
<dbReference type="PANTHER" id="PTHR11452:SF86">
    <property type="entry name" value="ALPHA-GALACTOSIDASE"/>
    <property type="match status" value="1"/>
</dbReference>
<gene>
    <name evidence="6" type="ORF">MNOR_LOCUS3304</name>
</gene>
<feature type="signal peptide" evidence="5">
    <location>
        <begin position="1"/>
        <end position="19"/>
    </location>
</feature>
<organism evidence="6 7">
    <name type="scientific">Meganyctiphanes norvegica</name>
    <name type="common">Northern krill</name>
    <name type="synonym">Thysanopoda norvegica</name>
    <dbReference type="NCBI Taxonomy" id="48144"/>
    <lineage>
        <taxon>Eukaryota</taxon>
        <taxon>Metazoa</taxon>
        <taxon>Ecdysozoa</taxon>
        <taxon>Arthropoda</taxon>
        <taxon>Crustacea</taxon>
        <taxon>Multicrustacea</taxon>
        <taxon>Malacostraca</taxon>
        <taxon>Eumalacostraca</taxon>
        <taxon>Eucarida</taxon>
        <taxon>Euphausiacea</taxon>
        <taxon>Euphausiidae</taxon>
        <taxon>Meganyctiphanes</taxon>
    </lineage>
</organism>
<comment type="similarity">
    <text evidence="1 4">Belongs to the glycosyl hydrolase 27 family.</text>
</comment>
<comment type="subunit">
    <text evidence="4">Homodimer.</text>
</comment>
<feature type="chain" id="PRO_5043785783" description="Alpha-galactosidase" evidence="5">
    <location>
        <begin position="20"/>
        <end position="433"/>
    </location>
</feature>
<accession>A0AAV2PTS5</accession>
<evidence type="ECO:0000256" key="1">
    <source>
        <dbReference type="ARBA" id="ARBA00009743"/>
    </source>
</evidence>
<proteinExistence type="inferred from homology"/>
<keyword evidence="2 4" id="KW-0378">Hydrolase</keyword>
<evidence type="ECO:0000313" key="7">
    <source>
        <dbReference type="Proteomes" id="UP001497623"/>
    </source>
</evidence>
<dbReference type="InterPro" id="IPR000111">
    <property type="entry name" value="Glyco_hydro_27/36_CS"/>
</dbReference>
<comment type="caution">
    <text evidence="6">The sequence shown here is derived from an EMBL/GenBank/DDBJ whole genome shotgun (WGS) entry which is preliminary data.</text>
</comment>
<protein>
    <recommendedName>
        <fullName evidence="4">Alpha-galactosidase</fullName>
        <ecNumber evidence="4">3.2.1.-</ecNumber>
    </recommendedName>
</protein>
<dbReference type="InterPro" id="IPR013785">
    <property type="entry name" value="Aldolase_TIM"/>
</dbReference>
<dbReference type="Gene3D" id="2.60.40.1180">
    <property type="entry name" value="Golgi alpha-mannosidase II"/>
    <property type="match status" value="1"/>
</dbReference>
<dbReference type="PRINTS" id="PR00740">
    <property type="entry name" value="GLHYDRLASE27"/>
</dbReference>
<dbReference type="InterPro" id="IPR017853">
    <property type="entry name" value="GH"/>
</dbReference>
<evidence type="ECO:0000256" key="3">
    <source>
        <dbReference type="ARBA" id="ARBA00023295"/>
    </source>
</evidence>
<dbReference type="AlphaFoldDB" id="A0AAV2PTS5"/>
<dbReference type="Gene3D" id="3.20.20.70">
    <property type="entry name" value="Aldolase class I"/>
    <property type="match status" value="1"/>
</dbReference>
<dbReference type="GO" id="GO:0004557">
    <property type="term" value="F:alpha-galactosidase activity"/>
    <property type="evidence" value="ECO:0007669"/>
    <property type="project" value="TreeGrafter"/>
</dbReference>
<keyword evidence="3 4" id="KW-0326">Glycosidase</keyword>
<feature type="non-terminal residue" evidence="6">
    <location>
        <position position="433"/>
    </location>
</feature>
<dbReference type="SUPFAM" id="SSF51445">
    <property type="entry name" value="(Trans)glycosidases"/>
    <property type="match status" value="1"/>
</dbReference>
<keyword evidence="7" id="KW-1185">Reference proteome</keyword>
<dbReference type="InterPro" id="IPR002241">
    <property type="entry name" value="Glyco_hydro_27"/>
</dbReference>
<dbReference type="SUPFAM" id="SSF51011">
    <property type="entry name" value="Glycosyl hydrolase domain"/>
    <property type="match status" value="1"/>
</dbReference>
<dbReference type="CDD" id="cd14792">
    <property type="entry name" value="GH27"/>
    <property type="match status" value="1"/>
</dbReference>
<keyword evidence="4" id="KW-1015">Disulfide bond</keyword>
<dbReference type="GO" id="GO:0016139">
    <property type="term" value="P:glycoside catabolic process"/>
    <property type="evidence" value="ECO:0007669"/>
    <property type="project" value="TreeGrafter"/>
</dbReference>
<reference evidence="6 7" key="1">
    <citation type="submission" date="2024-05" db="EMBL/GenBank/DDBJ databases">
        <authorList>
            <person name="Wallberg A."/>
        </authorList>
    </citation>
    <scope>NUCLEOTIDE SEQUENCE [LARGE SCALE GENOMIC DNA]</scope>
</reference>
<keyword evidence="5" id="KW-0732">Signal</keyword>
<evidence type="ECO:0000256" key="2">
    <source>
        <dbReference type="ARBA" id="ARBA00022801"/>
    </source>
</evidence>
<dbReference type="GO" id="GO:0005737">
    <property type="term" value="C:cytoplasm"/>
    <property type="evidence" value="ECO:0007669"/>
    <property type="project" value="TreeGrafter"/>
</dbReference>
<dbReference type="Pfam" id="PF16499">
    <property type="entry name" value="Melibiase_2"/>
    <property type="match status" value="1"/>
</dbReference>
<dbReference type="Proteomes" id="UP001497623">
    <property type="component" value="Unassembled WGS sequence"/>
</dbReference>
<sequence>MTFLACLVLSGLLAVQVSSLDNGLALTPPMGWLAWERFRCNVDCDNDPDNCIHENLFMQHADILAKEGYAELGYDIISLDDCWMSMDRDADGKLQGDPKRFPSGIKALADHVHSRGLTFGIYEDYGTHTCGGYPGIIDNLELDANTFAEWDVDYVKLDGCYADPHIMDEGYPEFGGYLNKTGRPMIYSCSWPDYQIATGLKPNWSLIIENCNLWRNYNDIQDTWDSVTTIINHYGDIQDELIANAGPGHWNDPDMLIIGNFGLSHEQSRSQMAIWAILAAPLLMSVNTHNTLINVWQNSEILAENVTDFEISMKNRIRNDSFQKRSRCAIFPISNLYYINVLHFSFCPKSENLPDVSVTLKDLGMEYEGGYQCVDLYDGVEFGTLLPNETIAVKVNPSGVVMVRCDVFTGQKATSWFDKLYNKMKMSELTPLV</sequence>
<dbReference type="FunFam" id="3.20.20.70:FF:000197">
    <property type="entry name" value="Alpha-galactosidase"/>
    <property type="match status" value="1"/>
</dbReference>
<dbReference type="GO" id="GO:0009311">
    <property type="term" value="P:oligosaccharide metabolic process"/>
    <property type="evidence" value="ECO:0007669"/>
    <property type="project" value="TreeGrafter"/>
</dbReference>
<dbReference type="EC" id="3.2.1.-" evidence="4"/>